<accession>A0A5C3MSJ4</accession>
<dbReference type="GO" id="GO:0046872">
    <property type="term" value="F:metal ion binding"/>
    <property type="evidence" value="ECO:0007669"/>
    <property type="project" value="UniProtKB-KW"/>
</dbReference>
<evidence type="ECO:0000256" key="2">
    <source>
        <dbReference type="ARBA" id="ARBA00004613"/>
    </source>
</evidence>
<evidence type="ECO:0000313" key="19">
    <source>
        <dbReference type="EMBL" id="TFK48010.1"/>
    </source>
</evidence>
<dbReference type="GO" id="GO:0005576">
    <property type="term" value="C:extracellular region"/>
    <property type="evidence" value="ECO:0007669"/>
    <property type="project" value="UniProtKB-SubCell"/>
</dbReference>
<evidence type="ECO:0000256" key="14">
    <source>
        <dbReference type="ARBA" id="ARBA00045077"/>
    </source>
</evidence>
<evidence type="ECO:0000256" key="8">
    <source>
        <dbReference type="ARBA" id="ARBA00023008"/>
    </source>
</evidence>
<evidence type="ECO:0000256" key="9">
    <source>
        <dbReference type="ARBA" id="ARBA00023033"/>
    </source>
</evidence>
<keyword evidence="3" id="KW-0964">Secreted</keyword>
<proteinExistence type="inferred from homology"/>
<reference evidence="19 20" key="1">
    <citation type="journal article" date="2019" name="Nat. Ecol. Evol.">
        <title>Megaphylogeny resolves global patterns of mushroom evolution.</title>
        <authorList>
            <person name="Varga T."/>
            <person name="Krizsan K."/>
            <person name="Foldi C."/>
            <person name="Dima B."/>
            <person name="Sanchez-Garcia M."/>
            <person name="Sanchez-Ramirez S."/>
            <person name="Szollosi G.J."/>
            <person name="Szarkandi J.G."/>
            <person name="Papp V."/>
            <person name="Albert L."/>
            <person name="Andreopoulos W."/>
            <person name="Angelini C."/>
            <person name="Antonin V."/>
            <person name="Barry K.W."/>
            <person name="Bougher N.L."/>
            <person name="Buchanan P."/>
            <person name="Buyck B."/>
            <person name="Bense V."/>
            <person name="Catcheside P."/>
            <person name="Chovatia M."/>
            <person name="Cooper J."/>
            <person name="Damon W."/>
            <person name="Desjardin D."/>
            <person name="Finy P."/>
            <person name="Geml J."/>
            <person name="Haridas S."/>
            <person name="Hughes K."/>
            <person name="Justo A."/>
            <person name="Karasinski D."/>
            <person name="Kautmanova I."/>
            <person name="Kiss B."/>
            <person name="Kocsube S."/>
            <person name="Kotiranta H."/>
            <person name="LaButti K.M."/>
            <person name="Lechner B.E."/>
            <person name="Liimatainen K."/>
            <person name="Lipzen A."/>
            <person name="Lukacs Z."/>
            <person name="Mihaltcheva S."/>
            <person name="Morgado L.N."/>
            <person name="Niskanen T."/>
            <person name="Noordeloos M.E."/>
            <person name="Ohm R.A."/>
            <person name="Ortiz-Santana B."/>
            <person name="Ovrebo C."/>
            <person name="Racz N."/>
            <person name="Riley R."/>
            <person name="Savchenko A."/>
            <person name="Shiryaev A."/>
            <person name="Soop K."/>
            <person name="Spirin V."/>
            <person name="Szebenyi C."/>
            <person name="Tomsovsky M."/>
            <person name="Tulloss R.E."/>
            <person name="Uehling J."/>
            <person name="Grigoriev I.V."/>
            <person name="Vagvolgyi C."/>
            <person name="Papp T."/>
            <person name="Martin F.M."/>
            <person name="Miettinen O."/>
            <person name="Hibbett D.S."/>
            <person name="Nagy L.G."/>
        </authorList>
    </citation>
    <scope>NUCLEOTIDE SEQUENCE [LARGE SCALE GENOMIC DNA]</scope>
    <source>
        <strain evidence="19 20">OMC1185</strain>
    </source>
</reference>
<evidence type="ECO:0000256" key="10">
    <source>
        <dbReference type="ARBA" id="ARBA00023157"/>
    </source>
</evidence>
<sequence>MKTTTTTTLLLSLLAAVPYASAHGFVSQVVVNGQTYQGNTPGGSTDASPIRQISTISPVKGATNKDMFCGADAQVASVVASADPGSKVTFTWSGGAGQNWPHNTGPLVTYMGACEGTTCDKYTATDTKWFKIDEMGKEANDPSTWVQQEIMDRGTYTVTLPSDLAPGDYLIRHEIIALHLAMTMGGAEFYPSCTQVRITGNGNAAPAQTVSFPGAYSDSDPGIYDPNVYDPGSLYAFPGPSLSNLVKGDTGTVDGQAGSTASVGGSGDASGGAAPTATAGDAQPSASSGSQPSSGGGNAAADPGASKCSLKSRANTTQGNLNANYPRHFSRVMKRLLNDFQSAAHQW</sequence>
<comment type="subcellular location">
    <subcellularLocation>
        <location evidence="2">Secreted</location>
    </subcellularLocation>
</comment>
<comment type="similarity">
    <text evidence="13">Belongs to the polysaccharide monooxygenase AA9 family.</text>
</comment>
<dbReference type="InterPro" id="IPR049892">
    <property type="entry name" value="AA9"/>
</dbReference>
<dbReference type="GO" id="GO:0004497">
    <property type="term" value="F:monooxygenase activity"/>
    <property type="evidence" value="ECO:0007669"/>
    <property type="project" value="UniProtKB-KW"/>
</dbReference>
<keyword evidence="9" id="KW-0503">Monooxygenase</keyword>
<evidence type="ECO:0000259" key="18">
    <source>
        <dbReference type="Pfam" id="PF03443"/>
    </source>
</evidence>
<keyword evidence="10" id="KW-1015">Disulfide bond</keyword>
<dbReference type="OrthoDB" id="4849160at2759"/>
<dbReference type="AlphaFoldDB" id="A0A5C3MSJ4"/>
<dbReference type="PANTHER" id="PTHR33353:SF10">
    <property type="entry name" value="ENDO-BETA-1,4-GLUCANASE D"/>
    <property type="match status" value="1"/>
</dbReference>
<keyword evidence="12" id="KW-0624">Polysaccharide degradation</keyword>
<keyword evidence="5 17" id="KW-0732">Signal</keyword>
<evidence type="ECO:0000256" key="16">
    <source>
        <dbReference type="SAM" id="MobiDB-lite"/>
    </source>
</evidence>
<comment type="cofactor">
    <cofactor evidence="1">
        <name>Cu(2+)</name>
        <dbReference type="ChEBI" id="CHEBI:29036"/>
    </cofactor>
</comment>
<dbReference type="Gene3D" id="2.70.50.70">
    <property type="match status" value="1"/>
</dbReference>
<name>A0A5C3MSJ4_9AGAM</name>
<evidence type="ECO:0000256" key="5">
    <source>
        <dbReference type="ARBA" id="ARBA00022729"/>
    </source>
</evidence>
<gene>
    <name evidence="19" type="ORF">OE88DRAFT_1635457</name>
</gene>
<feature type="region of interest" description="Disordered" evidence="16">
    <location>
        <begin position="256"/>
        <end position="324"/>
    </location>
</feature>
<evidence type="ECO:0000313" key="20">
    <source>
        <dbReference type="Proteomes" id="UP000305948"/>
    </source>
</evidence>
<keyword evidence="11" id="KW-0119">Carbohydrate metabolism</keyword>
<dbReference type="PANTHER" id="PTHR33353">
    <property type="entry name" value="PUTATIVE (AFU_ORTHOLOGUE AFUA_1G12560)-RELATED"/>
    <property type="match status" value="1"/>
</dbReference>
<comment type="catalytic activity">
    <reaction evidence="14">
        <text>[(1-&gt;4)-beta-D-glucosyl]n+m + reduced acceptor + O2 = 4-dehydro-beta-D-glucosyl-[(1-&gt;4)-beta-D-glucosyl]n-1 + [(1-&gt;4)-beta-D-glucosyl]m + acceptor + H2O.</text>
        <dbReference type="EC" id="1.14.99.56"/>
    </reaction>
</comment>
<feature type="compositionally biased region" description="Low complexity" evidence="16">
    <location>
        <begin position="271"/>
        <end position="293"/>
    </location>
</feature>
<evidence type="ECO:0000256" key="1">
    <source>
        <dbReference type="ARBA" id="ARBA00001973"/>
    </source>
</evidence>
<feature type="domain" description="Auxiliary Activity family 9 catalytic" evidence="18">
    <location>
        <begin position="23"/>
        <end position="229"/>
    </location>
</feature>
<keyword evidence="7" id="KW-0560">Oxidoreductase</keyword>
<keyword evidence="6" id="KW-0136">Cellulose degradation</keyword>
<dbReference type="GO" id="GO:0030245">
    <property type="term" value="P:cellulose catabolic process"/>
    <property type="evidence" value="ECO:0007669"/>
    <property type="project" value="UniProtKB-KW"/>
</dbReference>
<evidence type="ECO:0000256" key="4">
    <source>
        <dbReference type="ARBA" id="ARBA00022723"/>
    </source>
</evidence>
<dbReference type="EC" id="1.14.99.56" evidence="15"/>
<feature type="chain" id="PRO_5022945606" description="lytic cellulose monooxygenase (C4-dehydrogenating)" evidence="17">
    <location>
        <begin position="23"/>
        <end position="347"/>
    </location>
</feature>
<keyword evidence="4" id="KW-0479">Metal-binding</keyword>
<evidence type="ECO:0000256" key="11">
    <source>
        <dbReference type="ARBA" id="ARBA00023277"/>
    </source>
</evidence>
<dbReference type="Proteomes" id="UP000305948">
    <property type="component" value="Unassembled WGS sequence"/>
</dbReference>
<organism evidence="19 20">
    <name type="scientific">Heliocybe sulcata</name>
    <dbReference type="NCBI Taxonomy" id="5364"/>
    <lineage>
        <taxon>Eukaryota</taxon>
        <taxon>Fungi</taxon>
        <taxon>Dikarya</taxon>
        <taxon>Basidiomycota</taxon>
        <taxon>Agaricomycotina</taxon>
        <taxon>Agaricomycetes</taxon>
        <taxon>Gloeophyllales</taxon>
        <taxon>Gloeophyllaceae</taxon>
        <taxon>Heliocybe</taxon>
    </lineage>
</organism>
<dbReference type="InterPro" id="IPR005103">
    <property type="entry name" value="AA9_LPMO"/>
</dbReference>
<dbReference type="EMBL" id="ML213521">
    <property type="protein sequence ID" value="TFK48010.1"/>
    <property type="molecule type" value="Genomic_DNA"/>
</dbReference>
<evidence type="ECO:0000256" key="3">
    <source>
        <dbReference type="ARBA" id="ARBA00022525"/>
    </source>
</evidence>
<evidence type="ECO:0000256" key="15">
    <source>
        <dbReference type="ARBA" id="ARBA00047174"/>
    </source>
</evidence>
<feature type="compositionally biased region" description="Polar residues" evidence="16">
    <location>
        <begin position="312"/>
        <end position="323"/>
    </location>
</feature>
<keyword evidence="20" id="KW-1185">Reference proteome</keyword>
<dbReference type="STRING" id="5364.A0A5C3MSJ4"/>
<feature type="signal peptide" evidence="17">
    <location>
        <begin position="1"/>
        <end position="22"/>
    </location>
</feature>
<evidence type="ECO:0000256" key="6">
    <source>
        <dbReference type="ARBA" id="ARBA00023001"/>
    </source>
</evidence>
<protein>
    <recommendedName>
        <fullName evidence="15">lytic cellulose monooxygenase (C4-dehydrogenating)</fullName>
        <ecNumber evidence="15">1.14.99.56</ecNumber>
    </recommendedName>
</protein>
<dbReference type="CDD" id="cd21175">
    <property type="entry name" value="LPMO_AA9"/>
    <property type="match status" value="1"/>
</dbReference>
<keyword evidence="8" id="KW-0186">Copper</keyword>
<evidence type="ECO:0000256" key="12">
    <source>
        <dbReference type="ARBA" id="ARBA00023326"/>
    </source>
</evidence>
<dbReference type="Pfam" id="PF03443">
    <property type="entry name" value="AA9"/>
    <property type="match status" value="1"/>
</dbReference>
<evidence type="ECO:0000256" key="13">
    <source>
        <dbReference type="ARBA" id="ARBA00044502"/>
    </source>
</evidence>
<evidence type="ECO:0000256" key="7">
    <source>
        <dbReference type="ARBA" id="ARBA00023002"/>
    </source>
</evidence>
<evidence type="ECO:0000256" key="17">
    <source>
        <dbReference type="SAM" id="SignalP"/>
    </source>
</evidence>